<sequence length="425" mass="47947">MENRKNIVEVTSQRLGQLDKTPHDRVWERIRSDLEKKRRRRFLFWILFALGLFLLLALLFASFTNNLAAVEWMPESTIIDSKGSDQKTPASSVNTDSIDKINQNNTIQEASKPINKSVVSFSKSLTNANNKQSSAHREMLLTIADTTYARYGAITNYEYANPSAEEKLKDLNSMTMDIISEPSTADSLSFENAKSSKLPKETKPVSIEQNKFKADWGVALYGSVNSYMGGFKKSQLDNRLDGVKGTNTIKFDPVAYLVYGGDNTAFIRLGAGRVTLNREIPLPQNIDAANLQYVKYRNNLDVSSLTGTQLVEVEARYFNIPLDLGYRLIRGKVDLAIMGNVSYMVLLEDRVSAISNTDRTDLGRSSIYYDNIFAIGAGVQFRYHLARRINVNLEPMIKKQLRVYRISAIDSPFTFNAQLGLEYSF</sequence>
<accession>W8VSZ8</accession>
<protein>
    <recommendedName>
        <fullName evidence="4">Outer membrane protein beta-barrel domain-containing protein</fullName>
    </recommendedName>
</protein>
<evidence type="ECO:0000256" key="1">
    <source>
        <dbReference type="SAM" id="Phobius"/>
    </source>
</evidence>
<dbReference type="KEGG" id="nmf:NMS_2641"/>
<dbReference type="Proteomes" id="UP000031760">
    <property type="component" value="Chromosome"/>
</dbReference>
<evidence type="ECO:0000313" key="3">
    <source>
        <dbReference type="Proteomes" id="UP000031760"/>
    </source>
</evidence>
<dbReference type="RefSeq" id="WP_041497158.1">
    <property type="nucleotide sequence ID" value="NZ_AP014548.1"/>
</dbReference>
<dbReference type="EMBL" id="AP014548">
    <property type="protein sequence ID" value="BAO56650.1"/>
    <property type="molecule type" value="Genomic_DNA"/>
</dbReference>
<organism evidence="2 3">
    <name type="scientific">Nonlabens marinus S1-08</name>
    <dbReference type="NCBI Taxonomy" id="1454201"/>
    <lineage>
        <taxon>Bacteria</taxon>
        <taxon>Pseudomonadati</taxon>
        <taxon>Bacteroidota</taxon>
        <taxon>Flavobacteriia</taxon>
        <taxon>Flavobacteriales</taxon>
        <taxon>Flavobacteriaceae</taxon>
        <taxon>Nonlabens</taxon>
    </lineage>
</organism>
<evidence type="ECO:0008006" key="4">
    <source>
        <dbReference type="Google" id="ProtNLM"/>
    </source>
</evidence>
<keyword evidence="1" id="KW-0812">Transmembrane</keyword>
<keyword evidence="3" id="KW-1185">Reference proteome</keyword>
<name>W8VSZ8_9FLAO</name>
<dbReference type="HOGENOM" id="CLU_645334_0_0_10"/>
<keyword evidence="1" id="KW-0472">Membrane</keyword>
<keyword evidence="1" id="KW-1133">Transmembrane helix</keyword>
<gene>
    <name evidence="2" type="ORF">NMS_2641</name>
</gene>
<feature type="transmembrane region" description="Helical" evidence="1">
    <location>
        <begin position="42"/>
        <end position="63"/>
    </location>
</feature>
<dbReference type="STRING" id="1454201.NMS_2641"/>
<evidence type="ECO:0000313" key="2">
    <source>
        <dbReference type="EMBL" id="BAO56650.1"/>
    </source>
</evidence>
<dbReference type="OrthoDB" id="1319616at2"/>
<dbReference type="AlphaFoldDB" id="W8VSZ8"/>
<proteinExistence type="predicted"/>
<reference evidence="2 3" key="1">
    <citation type="journal article" date="2014" name="Proc. Natl. Acad. Sci. U.S.A.">
        <title>Functional characterization of flavobacteria rhodopsins reveals a unique class of light-driven chloride pump in bacteria.</title>
        <authorList>
            <person name="Yoshizawa S."/>
            <person name="Kumagai Y."/>
            <person name="Kim H."/>
            <person name="Ogura Y."/>
            <person name="Hayashi T."/>
            <person name="Iwasaki W."/>
            <person name="DeLong E.F."/>
            <person name="Kogure K."/>
        </authorList>
    </citation>
    <scope>NUCLEOTIDE SEQUENCE [LARGE SCALE GENOMIC DNA]</scope>
    <source>
        <strain evidence="2 3">S1-08</strain>
    </source>
</reference>